<name>A0ACC1AWH7_9ROSI</name>
<organism evidence="1 2">
    <name type="scientific">Pistacia atlantica</name>
    <dbReference type="NCBI Taxonomy" id="434234"/>
    <lineage>
        <taxon>Eukaryota</taxon>
        <taxon>Viridiplantae</taxon>
        <taxon>Streptophyta</taxon>
        <taxon>Embryophyta</taxon>
        <taxon>Tracheophyta</taxon>
        <taxon>Spermatophyta</taxon>
        <taxon>Magnoliopsida</taxon>
        <taxon>eudicotyledons</taxon>
        <taxon>Gunneridae</taxon>
        <taxon>Pentapetalae</taxon>
        <taxon>rosids</taxon>
        <taxon>malvids</taxon>
        <taxon>Sapindales</taxon>
        <taxon>Anacardiaceae</taxon>
        <taxon>Pistacia</taxon>
    </lineage>
</organism>
<keyword evidence="2" id="KW-1185">Reference proteome</keyword>
<sequence>MRAPKAATDSNEKKARVREISYGSLPKKIVEVEGGHLRQEGDGRELKMEGVRAETRLSWAVSSSLAFSYIILFTIISDSMLYSMPQALTVLDPRRDQTTFGRSLESEPGARANIPHSDLRYNDANPERHEVIMIFVDGVGTGAGLVPRDVINFSRVICGRNEDGILVVWMLGRRGFRGPRISSGTGGAFICCRAARTTRRPCH</sequence>
<gene>
    <name evidence="1" type="ORF">Patl1_12798</name>
</gene>
<proteinExistence type="predicted"/>
<comment type="caution">
    <text evidence="1">The sequence shown here is derived from an EMBL/GenBank/DDBJ whole genome shotgun (WGS) entry which is preliminary data.</text>
</comment>
<reference evidence="2" key="1">
    <citation type="journal article" date="2023" name="G3 (Bethesda)">
        <title>Genome assembly and association tests identify interacting loci associated with vigor, precocity, and sex in interspecific pistachio rootstocks.</title>
        <authorList>
            <person name="Palmer W."/>
            <person name="Jacygrad E."/>
            <person name="Sagayaradj S."/>
            <person name="Cavanaugh K."/>
            <person name="Han R."/>
            <person name="Bertier L."/>
            <person name="Beede B."/>
            <person name="Kafkas S."/>
            <person name="Golino D."/>
            <person name="Preece J."/>
            <person name="Michelmore R."/>
        </authorList>
    </citation>
    <scope>NUCLEOTIDE SEQUENCE [LARGE SCALE GENOMIC DNA]</scope>
</reference>
<evidence type="ECO:0000313" key="2">
    <source>
        <dbReference type="Proteomes" id="UP001164250"/>
    </source>
</evidence>
<dbReference type="Proteomes" id="UP001164250">
    <property type="component" value="Chromosome 8"/>
</dbReference>
<accession>A0ACC1AWH7</accession>
<evidence type="ECO:0000313" key="1">
    <source>
        <dbReference type="EMBL" id="KAJ0091046.1"/>
    </source>
</evidence>
<dbReference type="EMBL" id="CM047904">
    <property type="protein sequence ID" value="KAJ0091046.1"/>
    <property type="molecule type" value="Genomic_DNA"/>
</dbReference>
<protein>
    <submittedName>
        <fullName evidence="1">Uncharacterized protein</fullName>
    </submittedName>
</protein>